<evidence type="ECO:0000256" key="2">
    <source>
        <dbReference type="ARBA" id="ARBA00023125"/>
    </source>
</evidence>
<keyword evidence="6" id="KW-1185">Reference proteome</keyword>
<dbReference type="SMART" id="SM00347">
    <property type="entry name" value="HTH_MARR"/>
    <property type="match status" value="1"/>
</dbReference>
<dbReference type="GO" id="GO:0006950">
    <property type="term" value="P:response to stress"/>
    <property type="evidence" value="ECO:0007669"/>
    <property type="project" value="TreeGrafter"/>
</dbReference>
<protein>
    <submittedName>
        <fullName evidence="5">MarR family transcriptional regulator</fullName>
    </submittedName>
</protein>
<keyword evidence="1" id="KW-0805">Transcription regulation</keyword>
<dbReference type="PRINTS" id="PR00598">
    <property type="entry name" value="HTHMARR"/>
</dbReference>
<keyword evidence="2" id="KW-0238">DNA-binding</keyword>
<accession>A0A6N9NFI7</accession>
<gene>
    <name evidence="5" type="ORF">GQN54_04735</name>
</gene>
<evidence type="ECO:0000259" key="4">
    <source>
        <dbReference type="PROSITE" id="PS50995"/>
    </source>
</evidence>
<organism evidence="5 6">
    <name type="scientific">Acidiluteibacter ferrifornacis</name>
    <dbReference type="NCBI Taxonomy" id="2692424"/>
    <lineage>
        <taxon>Bacteria</taxon>
        <taxon>Pseudomonadati</taxon>
        <taxon>Bacteroidota</taxon>
        <taxon>Flavobacteriia</taxon>
        <taxon>Flavobacteriales</taxon>
        <taxon>Cryomorphaceae</taxon>
        <taxon>Acidiluteibacter</taxon>
    </lineage>
</organism>
<keyword evidence="3" id="KW-0804">Transcription</keyword>
<dbReference type="PROSITE" id="PS01117">
    <property type="entry name" value="HTH_MARR_1"/>
    <property type="match status" value="1"/>
</dbReference>
<dbReference type="InterPro" id="IPR036388">
    <property type="entry name" value="WH-like_DNA-bd_sf"/>
</dbReference>
<dbReference type="InterPro" id="IPR039422">
    <property type="entry name" value="MarR/SlyA-like"/>
</dbReference>
<dbReference type="InterPro" id="IPR023187">
    <property type="entry name" value="Tscrpt_reg_MarR-type_CS"/>
</dbReference>
<dbReference type="GO" id="GO:0003700">
    <property type="term" value="F:DNA-binding transcription factor activity"/>
    <property type="evidence" value="ECO:0007669"/>
    <property type="project" value="InterPro"/>
</dbReference>
<dbReference type="InterPro" id="IPR036390">
    <property type="entry name" value="WH_DNA-bd_sf"/>
</dbReference>
<dbReference type="Pfam" id="PF01047">
    <property type="entry name" value="MarR"/>
    <property type="match status" value="1"/>
</dbReference>
<reference evidence="5 6" key="1">
    <citation type="submission" date="2019-12" db="EMBL/GenBank/DDBJ databases">
        <authorList>
            <person name="Zhao J."/>
        </authorList>
    </citation>
    <scope>NUCLEOTIDE SEQUENCE [LARGE SCALE GENOMIC DNA]</scope>
    <source>
        <strain evidence="5 6">S-15</strain>
    </source>
</reference>
<dbReference type="GO" id="GO:0003677">
    <property type="term" value="F:DNA binding"/>
    <property type="evidence" value="ECO:0007669"/>
    <property type="project" value="UniProtKB-KW"/>
</dbReference>
<comment type="caution">
    <text evidence="5">The sequence shown here is derived from an EMBL/GenBank/DDBJ whole genome shotgun (WGS) entry which is preliminary data.</text>
</comment>
<evidence type="ECO:0000313" key="5">
    <source>
        <dbReference type="EMBL" id="NBG65408.1"/>
    </source>
</evidence>
<name>A0A6N9NFI7_9FLAO</name>
<dbReference type="InterPro" id="IPR000835">
    <property type="entry name" value="HTH_MarR-typ"/>
</dbReference>
<dbReference type="EMBL" id="WWNE01000005">
    <property type="protein sequence ID" value="NBG65408.1"/>
    <property type="molecule type" value="Genomic_DNA"/>
</dbReference>
<dbReference type="PROSITE" id="PS50995">
    <property type="entry name" value="HTH_MARR_2"/>
    <property type="match status" value="1"/>
</dbReference>
<dbReference type="SUPFAM" id="SSF46785">
    <property type="entry name" value="Winged helix' DNA-binding domain"/>
    <property type="match status" value="1"/>
</dbReference>
<evidence type="ECO:0000313" key="6">
    <source>
        <dbReference type="Proteomes" id="UP000470771"/>
    </source>
</evidence>
<dbReference type="RefSeq" id="WP_160632368.1">
    <property type="nucleotide sequence ID" value="NZ_WWNE01000005.1"/>
</dbReference>
<dbReference type="Proteomes" id="UP000470771">
    <property type="component" value="Unassembled WGS sequence"/>
</dbReference>
<feature type="domain" description="HTH marR-type" evidence="4">
    <location>
        <begin position="9"/>
        <end position="149"/>
    </location>
</feature>
<dbReference type="Gene3D" id="1.10.10.10">
    <property type="entry name" value="Winged helix-like DNA-binding domain superfamily/Winged helix DNA-binding domain"/>
    <property type="match status" value="1"/>
</dbReference>
<dbReference type="PANTHER" id="PTHR33164:SF101">
    <property type="entry name" value="TRANSCRIPTIONAL REPRESSOR MPRA"/>
    <property type="match status" value="1"/>
</dbReference>
<dbReference type="AlphaFoldDB" id="A0A6N9NFI7"/>
<dbReference type="PANTHER" id="PTHR33164">
    <property type="entry name" value="TRANSCRIPTIONAL REGULATOR, MARR FAMILY"/>
    <property type="match status" value="1"/>
</dbReference>
<sequence>MKIEDEIKQSKFESEFHKLTINVLFSGKWINDVMNQFHKQFDISSQQYNVLRILRGQYPKAATVNLISERMIDRMSNVSRLIDKLETKGLVERSSCKNDRRQVDIKITNDGLQLLKQIDVQQAQIMEKFNHLTTEEAIQLNNLLDKFRG</sequence>
<proteinExistence type="predicted"/>
<evidence type="ECO:0000256" key="1">
    <source>
        <dbReference type="ARBA" id="ARBA00023015"/>
    </source>
</evidence>
<evidence type="ECO:0000256" key="3">
    <source>
        <dbReference type="ARBA" id="ARBA00023163"/>
    </source>
</evidence>